<accession>A0AAD9DI75</accession>
<evidence type="ECO:0000256" key="1">
    <source>
        <dbReference type="SAM" id="MobiDB-lite"/>
    </source>
</evidence>
<proteinExistence type="predicted"/>
<organism evidence="2 3">
    <name type="scientific">Skeletonema marinoi</name>
    <dbReference type="NCBI Taxonomy" id="267567"/>
    <lineage>
        <taxon>Eukaryota</taxon>
        <taxon>Sar</taxon>
        <taxon>Stramenopiles</taxon>
        <taxon>Ochrophyta</taxon>
        <taxon>Bacillariophyta</taxon>
        <taxon>Coscinodiscophyceae</taxon>
        <taxon>Thalassiosirophycidae</taxon>
        <taxon>Thalassiosirales</taxon>
        <taxon>Skeletonemataceae</taxon>
        <taxon>Skeletonema</taxon>
        <taxon>Skeletonema marinoi-dohrnii complex</taxon>
    </lineage>
</organism>
<protein>
    <submittedName>
        <fullName evidence="2">Uncharacterized protein</fullName>
    </submittedName>
</protein>
<keyword evidence="3" id="KW-1185">Reference proteome</keyword>
<dbReference type="AlphaFoldDB" id="A0AAD9DI75"/>
<dbReference type="Proteomes" id="UP001224775">
    <property type="component" value="Unassembled WGS sequence"/>
</dbReference>
<evidence type="ECO:0000313" key="3">
    <source>
        <dbReference type="Proteomes" id="UP001224775"/>
    </source>
</evidence>
<sequence>MATDYGGIDELLGLSTPRGGEHGNNNGVPSGPAVAVNNDHGDTAMGGTLQNREMEVPRWLSTTDVTAHLVGRGKKKTLEEEYESTIVIAGHGSGTKDPKVEGFHLPHLFITMTGYDVRQLGRLRRALEDSLIDYVIENTPEQEDSRNAPPSLGRLLYSLALSAANASPKTKDHTPNRTVLARSHYPMIYHTRRTIEEGANGPATKKVWMNVVELPQDDSTSDYHGRFLAGKQGSLLEYYRTKFNCRVDIYGVWGDDDDLMCAPYVLVTSEEGKSNVDRCLQFIEHRVREHEEKYGASRAGGRRILRGEMQMSDS</sequence>
<name>A0AAD9DI75_9STRA</name>
<gene>
    <name evidence="2" type="ORF">QTG54_000076</name>
</gene>
<reference evidence="2" key="1">
    <citation type="submission" date="2023-06" db="EMBL/GenBank/DDBJ databases">
        <title>Survivors Of The Sea: Transcriptome response of Skeletonema marinoi to long-term dormancy.</title>
        <authorList>
            <person name="Pinder M.I.M."/>
            <person name="Kourtchenko O."/>
            <person name="Robertson E.K."/>
            <person name="Larsson T."/>
            <person name="Maumus F."/>
            <person name="Osuna-Cruz C.M."/>
            <person name="Vancaester E."/>
            <person name="Stenow R."/>
            <person name="Vandepoele K."/>
            <person name="Ploug H."/>
            <person name="Bruchert V."/>
            <person name="Godhe A."/>
            <person name="Topel M."/>
        </authorList>
    </citation>
    <scope>NUCLEOTIDE SEQUENCE</scope>
    <source>
        <strain evidence="2">R05AC</strain>
    </source>
</reference>
<feature type="region of interest" description="Disordered" evidence="1">
    <location>
        <begin position="1"/>
        <end position="32"/>
    </location>
</feature>
<evidence type="ECO:0000313" key="2">
    <source>
        <dbReference type="EMBL" id="KAK1748137.1"/>
    </source>
</evidence>
<comment type="caution">
    <text evidence="2">The sequence shown here is derived from an EMBL/GenBank/DDBJ whole genome shotgun (WGS) entry which is preliminary data.</text>
</comment>
<dbReference type="EMBL" id="JATAAI010000001">
    <property type="protein sequence ID" value="KAK1748137.1"/>
    <property type="molecule type" value="Genomic_DNA"/>
</dbReference>